<evidence type="ECO:0000313" key="2">
    <source>
        <dbReference type="Proteomes" id="UP000471293"/>
    </source>
</evidence>
<accession>A0A6N9UAC6</accession>
<sequence length="76" mass="8757">MADYTFETVTHTVYRWIIPAPEPWGTTAGEISKAWAVATNAYRETHELARTDPVPEDALRFRVRDDTIVIEFTTEE</sequence>
<reference evidence="1 2" key="1">
    <citation type="submission" date="2020-01" db="EMBL/GenBank/DDBJ databases">
        <title>Insect and environment-associated Actinomycetes.</title>
        <authorList>
            <person name="Currrie C."/>
            <person name="Chevrette M."/>
            <person name="Carlson C."/>
            <person name="Stubbendieck R."/>
            <person name="Wendt-Pienkowski E."/>
        </authorList>
    </citation>
    <scope>NUCLEOTIDE SEQUENCE [LARGE SCALE GENOMIC DNA]</scope>
    <source>
        <strain evidence="1 2">SID11342</strain>
    </source>
</reference>
<dbReference type="Proteomes" id="UP000471293">
    <property type="component" value="Unassembled WGS sequence"/>
</dbReference>
<organism evidence="1 2">
    <name type="scientific">Streptomyces halstedii</name>
    <dbReference type="NCBI Taxonomy" id="1944"/>
    <lineage>
        <taxon>Bacteria</taxon>
        <taxon>Bacillati</taxon>
        <taxon>Actinomycetota</taxon>
        <taxon>Actinomycetes</taxon>
        <taxon>Kitasatosporales</taxon>
        <taxon>Streptomycetaceae</taxon>
        <taxon>Streptomyces</taxon>
    </lineage>
</organism>
<dbReference type="RefSeq" id="WP_164350709.1">
    <property type="nucleotide sequence ID" value="NZ_JAAGLQ010000746.1"/>
</dbReference>
<name>A0A6N9UAC6_STRHA</name>
<evidence type="ECO:0000313" key="1">
    <source>
        <dbReference type="EMBL" id="NEA20741.1"/>
    </source>
</evidence>
<gene>
    <name evidence="1" type="ORF">G3I29_35970</name>
</gene>
<comment type="caution">
    <text evidence="1">The sequence shown here is derived from an EMBL/GenBank/DDBJ whole genome shotgun (WGS) entry which is preliminary data.</text>
</comment>
<protein>
    <submittedName>
        <fullName evidence="1">Uncharacterized protein</fullName>
    </submittedName>
</protein>
<dbReference type="EMBL" id="JAAGLQ010000746">
    <property type="protein sequence ID" value="NEA20741.1"/>
    <property type="molecule type" value="Genomic_DNA"/>
</dbReference>
<dbReference type="AlphaFoldDB" id="A0A6N9UAC6"/>
<proteinExistence type="predicted"/>